<dbReference type="CDD" id="cd02440">
    <property type="entry name" value="AdoMet_MTases"/>
    <property type="match status" value="1"/>
</dbReference>
<dbReference type="GO" id="GO:0016740">
    <property type="term" value="F:transferase activity"/>
    <property type="evidence" value="ECO:0007669"/>
    <property type="project" value="UniProtKB-KW"/>
</dbReference>
<reference evidence="6 7" key="1">
    <citation type="journal article" date="2018" name="Sci. Rep.">
        <title>Comparative genomics provides insights into the lifestyle and reveals functional heterogeneity of dark septate endophytic fungi.</title>
        <authorList>
            <person name="Knapp D.G."/>
            <person name="Nemeth J.B."/>
            <person name="Barry K."/>
            <person name="Hainaut M."/>
            <person name="Henrissat B."/>
            <person name="Johnson J."/>
            <person name="Kuo A."/>
            <person name="Lim J.H.P."/>
            <person name="Lipzen A."/>
            <person name="Nolan M."/>
            <person name="Ohm R.A."/>
            <person name="Tamas L."/>
            <person name="Grigoriev I.V."/>
            <person name="Spatafora J.W."/>
            <person name="Nagy L.G."/>
            <person name="Kovacs G.M."/>
        </authorList>
    </citation>
    <scope>NUCLEOTIDE SEQUENCE [LARGE SCALE GENOMIC DNA]</scope>
    <source>
        <strain evidence="6 7">DSE2036</strain>
    </source>
</reference>
<dbReference type="InterPro" id="IPR041698">
    <property type="entry name" value="Methyltransf_25"/>
</dbReference>
<evidence type="ECO:0000256" key="1">
    <source>
        <dbReference type="ARBA" id="ARBA00005179"/>
    </source>
</evidence>
<dbReference type="AlphaFoldDB" id="A0A2V1DLA2"/>
<evidence type="ECO:0000259" key="5">
    <source>
        <dbReference type="Pfam" id="PF13649"/>
    </source>
</evidence>
<name>A0A2V1DLA2_9PLEO</name>
<keyword evidence="2" id="KW-0808">Transferase</keyword>
<evidence type="ECO:0000256" key="4">
    <source>
        <dbReference type="ARBA" id="ARBA00038314"/>
    </source>
</evidence>
<accession>A0A2V1DLA2</accession>
<dbReference type="Gene3D" id="3.40.50.150">
    <property type="entry name" value="Vaccinia Virus protein VP39"/>
    <property type="match status" value="1"/>
</dbReference>
<proteinExistence type="inferred from homology"/>
<evidence type="ECO:0000256" key="2">
    <source>
        <dbReference type="ARBA" id="ARBA00022679"/>
    </source>
</evidence>
<dbReference type="Proteomes" id="UP000244855">
    <property type="component" value="Unassembled WGS sequence"/>
</dbReference>
<dbReference type="Pfam" id="PF13649">
    <property type="entry name" value="Methyltransf_25"/>
    <property type="match status" value="1"/>
</dbReference>
<protein>
    <recommendedName>
        <fullName evidence="5">Methyltransferase domain-containing protein</fullName>
    </recommendedName>
</protein>
<evidence type="ECO:0000313" key="6">
    <source>
        <dbReference type="EMBL" id="PVH97914.1"/>
    </source>
</evidence>
<dbReference type="PANTHER" id="PTHR35897">
    <property type="entry name" value="METHYLTRANSFERASE AUSD"/>
    <property type="match status" value="1"/>
</dbReference>
<dbReference type="PANTHER" id="PTHR35897:SF1">
    <property type="entry name" value="METHYLTRANSFERASE AUSD"/>
    <property type="match status" value="1"/>
</dbReference>
<dbReference type="InterPro" id="IPR051654">
    <property type="entry name" value="Meroterpenoid_MTases"/>
</dbReference>
<evidence type="ECO:0000313" key="7">
    <source>
        <dbReference type="Proteomes" id="UP000244855"/>
    </source>
</evidence>
<dbReference type="InterPro" id="IPR029063">
    <property type="entry name" value="SAM-dependent_MTases_sf"/>
</dbReference>
<dbReference type="OrthoDB" id="2094832at2759"/>
<feature type="domain" description="Methyltransferase" evidence="5">
    <location>
        <begin position="93"/>
        <end position="192"/>
    </location>
</feature>
<sequence length="277" mass="31391">MPSDGVTSEKKPDWFVDQPTDEHLTPVVRHLFETYSNIPADKVVDHVVQVRNESWDVYPYPCIGRFRFLDLGLMNSDVYGEVLDRVRQGQRFLDLGCCFGQEIRKLISDGAPSDNLYGCDLQNEFLELGYKLFEDRDRLKAKFLAADNFDETSALSELKETFDIIYTGSFFHLFDYPKQFAASKAVASLLVPKKGSMIVGRQVGAIKAEETPHLYKSTTNTTFHHSPESFRKMWADLGKEIGVTFDVQATISGVLEGVPQPTNPGMGWISFVVRREE</sequence>
<comment type="pathway">
    <text evidence="1">Secondary metabolite biosynthesis.</text>
</comment>
<organism evidence="6 7">
    <name type="scientific">Periconia macrospinosa</name>
    <dbReference type="NCBI Taxonomy" id="97972"/>
    <lineage>
        <taxon>Eukaryota</taxon>
        <taxon>Fungi</taxon>
        <taxon>Dikarya</taxon>
        <taxon>Ascomycota</taxon>
        <taxon>Pezizomycotina</taxon>
        <taxon>Dothideomycetes</taxon>
        <taxon>Pleosporomycetidae</taxon>
        <taxon>Pleosporales</taxon>
        <taxon>Massarineae</taxon>
        <taxon>Periconiaceae</taxon>
        <taxon>Periconia</taxon>
    </lineage>
</organism>
<dbReference type="EMBL" id="KZ805425">
    <property type="protein sequence ID" value="PVH97914.1"/>
    <property type="molecule type" value="Genomic_DNA"/>
</dbReference>
<comment type="similarity">
    <text evidence="4">Belongs to the class I-like SAM-binding methyltransferase superfamily.</text>
</comment>
<gene>
    <name evidence="6" type="ORF">DM02DRAFT_63564</name>
</gene>
<dbReference type="STRING" id="97972.A0A2V1DLA2"/>
<evidence type="ECO:0000256" key="3">
    <source>
        <dbReference type="ARBA" id="ARBA00022691"/>
    </source>
</evidence>
<keyword evidence="7" id="KW-1185">Reference proteome</keyword>
<dbReference type="SUPFAM" id="SSF53335">
    <property type="entry name" value="S-adenosyl-L-methionine-dependent methyltransferases"/>
    <property type="match status" value="1"/>
</dbReference>
<keyword evidence="3" id="KW-0949">S-adenosyl-L-methionine</keyword>